<evidence type="ECO:0000256" key="3">
    <source>
        <dbReference type="ARBA" id="ARBA00022927"/>
    </source>
</evidence>
<keyword evidence="2" id="KW-0813">Transport</keyword>
<evidence type="ECO:0000256" key="6">
    <source>
        <dbReference type="ARBA" id="ARBA00023128"/>
    </source>
</evidence>
<evidence type="ECO:0000256" key="7">
    <source>
        <dbReference type="ARBA" id="ARBA00023157"/>
    </source>
</evidence>
<accession>A0A1B6EU23</accession>
<dbReference type="AlphaFoldDB" id="A0A1B6EU23"/>
<evidence type="ECO:0000256" key="5">
    <source>
        <dbReference type="ARBA" id="ARBA00023010"/>
    </source>
</evidence>
<organism evidence="9">
    <name type="scientific">Cuerna arida</name>
    <dbReference type="NCBI Taxonomy" id="1464854"/>
    <lineage>
        <taxon>Eukaryota</taxon>
        <taxon>Metazoa</taxon>
        <taxon>Ecdysozoa</taxon>
        <taxon>Arthropoda</taxon>
        <taxon>Hexapoda</taxon>
        <taxon>Insecta</taxon>
        <taxon>Pterygota</taxon>
        <taxon>Neoptera</taxon>
        <taxon>Paraneoptera</taxon>
        <taxon>Hemiptera</taxon>
        <taxon>Auchenorrhyncha</taxon>
        <taxon>Membracoidea</taxon>
        <taxon>Cicadellidae</taxon>
        <taxon>Cicadellinae</taxon>
        <taxon>Proconiini</taxon>
        <taxon>Cuerna</taxon>
    </lineage>
</organism>
<evidence type="ECO:0000256" key="8">
    <source>
        <dbReference type="ARBA" id="ARBA00023284"/>
    </source>
</evidence>
<dbReference type="GO" id="GO:0015035">
    <property type="term" value="F:protein-disulfide reductase activity"/>
    <property type="evidence" value="ECO:0007669"/>
    <property type="project" value="InterPro"/>
</dbReference>
<evidence type="ECO:0000256" key="2">
    <source>
        <dbReference type="ARBA" id="ARBA00022448"/>
    </source>
</evidence>
<dbReference type="PROSITE" id="PS51808">
    <property type="entry name" value="CHCH"/>
    <property type="match status" value="1"/>
</dbReference>
<dbReference type="GO" id="GO:0045041">
    <property type="term" value="P:protein import into mitochondrial intermembrane space"/>
    <property type="evidence" value="ECO:0007669"/>
    <property type="project" value="InterPro"/>
</dbReference>
<evidence type="ECO:0000256" key="4">
    <source>
        <dbReference type="ARBA" id="ARBA00023002"/>
    </source>
</evidence>
<evidence type="ECO:0000256" key="1">
    <source>
        <dbReference type="ARBA" id="ARBA00004173"/>
    </source>
</evidence>
<dbReference type="Gene3D" id="1.10.287.2900">
    <property type="match status" value="1"/>
</dbReference>
<proteinExistence type="predicted"/>
<keyword evidence="6" id="KW-0496">Mitochondrion</keyword>
<keyword evidence="4" id="KW-0560">Oxidoreductase</keyword>
<comment type="subcellular location">
    <subcellularLocation>
        <location evidence="1">Mitochondrion</location>
    </subcellularLocation>
</comment>
<keyword evidence="5" id="KW-0811">Translocation</keyword>
<keyword evidence="7" id="KW-1015">Disulfide bond</keyword>
<keyword evidence="3" id="KW-0653">Protein transport</keyword>
<reference evidence="9" key="1">
    <citation type="submission" date="2015-11" db="EMBL/GenBank/DDBJ databases">
        <title>De novo transcriptome assembly of four potential Pierce s Disease insect vectors from Arizona vineyards.</title>
        <authorList>
            <person name="Tassone E.E."/>
        </authorList>
    </citation>
    <scope>NUCLEOTIDE SEQUENCE</scope>
</reference>
<dbReference type="PANTHER" id="PTHR21622:SF0">
    <property type="entry name" value="COILED-COIL-HELIX-COILED-COIL-HELIX DOMAIN CONTAINING 4"/>
    <property type="match status" value="1"/>
</dbReference>
<gene>
    <name evidence="9" type="ORF">g.2288</name>
</gene>
<feature type="non-terminal residue" evidence="9">
    <location>
        <position position="121"/>
    </location>
</feature>
<dbReference type="InterPro" id="IPR039289">
    <property type="entry name" value="CHCHD4"/>
</dbReference>
<keyword evidence="8" id="KW-0676">Redox-active center</keyword>
<evidence type="ECO:0008006" key="10">
    <source>
        <dbReference type="Google" id="ProtNLM"/>
    </source>
</evidence>
<name>A0A1B6EU23_9HEMI</name>
<evidence type="ECO:0000313" key="9">
    <source>
        <dbReference type="EMBL" id="JAS41400.1"/>
    </source>
</evidence>
<dbReference type="PANTHER" id="PTHR21622">
    <property type="entry name" value="COILED-COIL-HELIX-COILED-COIL-HELIX DOMAIN CONTAINING 4"/>
    <property type="match status" value="1"/>
</dbReference>
<dbReference type="GO" id="GO:0005758">
    <property type="term" value="C:mitochondrial intermembrane space"/>
    <property type="evidence" value="ECO:0007669"/>
    <property type="project" value="TreeGrafter"/>
</dbReference>
<protein>
    <recommendedName>
        <fullName evidence="10">CHCH domain-containing protein</fullName>
    </recommendedName>
</protein>
<dbReference type="EMBL" id="GECZ01028369">
    <property type="protein sequence ID" value="JAS41400.1"/>
    <property type="molecule type" value="Transcribed_RNA"/>
</dbReference>
<sequence>MSVCKQFGKDKVVFYTKEDYDKIPDRFERPKSPTVPRPILPNGEINWECPCLGSMPFGPCNVPFRESYMCLRNSKDDPPGQDCVEKFALFSNCMSKYPTLYKRDIGVDDEEEQASSETKNV</sequence>